<proteinExistence type="evidence at transcript level"/>
<dbReference type="EMBL" id="BT140273">
    <property type="protein sequence ID" value="AFK40068.1"/>
    <property type="molecule type" value="mRNA"/>
</dbReference>
<accession>I3SIH6</accession>
<evidence type="ECO:0000313" key="1">
    <source>
        <dbReference type="EMBL" id="AFK40068.1"/>
    </source>
</evidence>
<reference evidence="1" key="1">
    <citation type="submission" date="2012-05" db="EMBL/GenBank/DDBJ databases">
        <authorList>
            <person name="Krishnakumar V."/>
            <person name="Cheung F."/>
            <person name="Xiao Y."/>
            <person name="Chan A."/>
            <person name="Moskal W.A."/>
            <person name="Town C.D."/>
        </authorList>
    </citation>
    <scope>NUCLEOTIDE SEQUENCE</scope>
</reference>
<protein>
    <submittedName>
        <fullName evidence="1">Uncharacterized protein</fullName>
    </submittedName>
</protein>
<dbReference type="AlphaFoldDB" id="I3SIH6"/>
<name>I3SIH6_MEDTR</name>
<sequence>MMKLTSCSIDSKDRGCSKVSTRRVNYSCIFDLR</sequence>
<organism evidence="1">
    <name type="scientific">Medicago truncatula</name>
    <name type="common">Barrel medic</name>
    <name type="synonym">Medicago tribuloides</name>
    <dbReference type="NCBI Taxonomy" id="3880"/>
    <lineage>
        <taxon>Eukaryota</taxon>
        <taxon>Viridiplantae</taxon>
        <taxon>Streptophyta</taxon>
        <taxon>Embryophyta</taxon>
        <taxon>Tracheophyta</taxon>
        <taxon>Spermatophyta</taxon>
        <taxon>Magnoliopsida</taxon>
        <taxon>eudicotyledons</taxon>
        <taxon>Gunneridae</taxon>
        <taxon>Pentapetalae</taxon>
        <taxon>rosids</taxon>
        <taxon>fabids</taxon>
        <taxon>Fabales</taxon>
        <taxon>Fabaceae</taxon>
        <taxon>Papilionoideae</taxon>
        <taxon>50 kb inversion clade</taxon>
        <taxon>NPAAA clade</taxon>
        <taxon>Hologalegina</taxon>
        <taxon>IRL clade</taxon>
        <taxon>Trifolieae</taxon>
        <taxon>Medicago</taxon>
    </lineage>
</organism>